<name>A0A2C5XJE5_9HYPO</name>
<protein>
    <submittedName>
        <fullName evidence="2">Uncharacterized protein</fullName>
    </submittedName>
</protein>
<feature type="compositionally biased region" description="Basic residues" evidence="1">
    <location>
        <begin position="79"/>
        <end position="88"/>
    </location>
</feature>
<gene>
    <name evidence="2" type="ORF">CDD82_1728</name>
</gene>
<dbReference type="AlphaFoldDB" id="A0A2C5XJE5"/>
<evidence type="ECO:0000313" key="2">
    <source>
        <dbReference type="EMBL" id="PHH64788.1"/>
    </source>
</evidence>
<evidence type="ECO:0000313" key="3">
    <source>
        <dbReference type="Proteomes" id="UP000224854"/>
    </source>
</evidence>
<comment type="caution">
    <text evidence="2">The sequence shown here is derived from an EMBL/GenBank/DDBJ whole genome shotgun (WGS) entry which is preliminary data.</text>
</comment>
<accession>A0A2C5XJE5</accession>
<dbReference type="OrthoDB" id="10601966at2759"/>
<organism evidence="2 3">
    <name type="scientific">Ophiocordyceps australis</name>
    <dbReference type="NCBI Taxonomy" id="1399860"/>
    <lineage>
        <taxon>Eukaryota</taxon>
        <taxon>Fungi</taxon>
        <taxon>Dikarya</taxon>
        <taxon>Ascomycota</taxon>
        <taxon>Pezizomycotina</taxon>
        <taxon>Sordariomycetes</taxon>
        <taxon>Hypocreomycetidae</taxon>
        <taxon>Hypocreales</taxon>
        <taxon>Ophiocordycipitaceae</taxon>
        <taxon>Ophiocordyceps</taxon>
    </lineage>
</organism>
<proteinExistence type="predicted"/>
<reference evidence="2 3" key="1">
    <citation type="submission" date="2017-06" db="EMBL/GenBank/DDBJ databases">
        <title>Ant-infecting Ophiocordyceps genomes reveal a high diversity of potential behavioral manipulation genes and a possible major role for enterotoxins.</title>
        <authorList>
            <person name="De Bekker C."/>
            <person name="Evans H.C."/>
            <person name="Brachmann A."/>
            <person name="Hughes D.P."/>
        </authorList>
    </citation>
    <scope>NUCLEOTIDE SEQUENCE [LARGE SCALE GENOMIC DNA]</scope>
    <source>
        <strain evidence="2 3">1348a</strain>
    </source>
</reference>
<evidence type="ECO:0000256" key="1">
    <source>
        <dbReference type="SAM" id="MobiDB-lite"/>
    </source>
</evidence>
<keyword evidence="3" id="KW-1185">Reference proteome</keyword>
<dbReference type="EMBL" id="NJEU01001545">
    <property type="protein sequence ID" value="PHH64788.1"/>
    <property type="molecule type" value="Genomic_DNA"/>
</dbReference>
<dbReference type="Proteomes" id="UP000224854">
    <property type="component" value="Unassembled WGS sequence"/>
</dbReference>
<sequence>MFFQDRQKIMFFQSRQKIILLQDHQSLSLLHDHQSPNLLQDHQNLSLQKINPAQFYRQKPNLPQKNLASRAHLQQKAKASHTFHHRTTTHPAKTLPTHPHERIHLRQNHSQILLQMQKKRFKELHYATLQFDRPSDQYANPARWDKISVVDGKLVASGRRNKFPVTSTFTLQKGANFPRHVIINNKIYEYKPVSTNGESRNFQEYELLELAPAAKKDIPNPLTPGSTFPSLVLEDNALKIQGIIEKDLVIQDFGFV</sequence>
<feature type="region of interest" description="Disordered" evidence="1">
    <location>
        <begin position="79"/>
        <end position="99"/>
    </location>
</feature>